<keyword evidence="10" id="KW-1185">Reference proteome</keyword>
<keyword evidence="6 7" id="KW-0472">Membrane</keyword>
<dbReference type="STRING" id="100787.A0A0G4KWX4"/>
<evidence type="ECO:0000256" key="4">
    <source>
        <dbReference type="ARBA" id="ARBA00022692"/>
    </source>
</evidence>
<name>A0A0G4KWX4_VERLO</name>
<dbReference type="AlphaFoldDB" id="A0A0G4KWX4"/>
<dbReference type="PANTHER" id="PTHR40021">
    <property type="entry name" value="DEFECT AT LOW TEMPERATURE PROTEIN 1"/>
    <property type="match status" value="1"/>
</dbReference>
<reference evidence="10" key="1">
    <citation type="submission" date="2015-05" db="EMBL/GenBank/DDBJ databases">
        <authorList>
            <person name="Fogelqvist Johan"/>
        </authorList>
    </citation>
    <scope>NUCLEOTIDE SEQUENCE [LARGE SCALE GENOMIC DNA]</scope>
</reference>
<organism evidence="9 10">
    <name type="scientific">Verticillium longisporum</name>
    <name type="common">Verticillium dahliae var. longisporum</name>
    <dbReference type="NCBI Taxonomy" id="100787"/>
    <lineage>
        <taxon>Eukaryota</taxon>
        <taxon>Fungi</taxon>
        <taxon>Dikarya</taxon>
        <taxon>Ascomycota</taxon>
        <taxon>Pezizomycotina</taxon>
        <taxon>Sordariomycetes</taxon>
        <taxon>Hypocreomycetidae</taxon>
        <taxon>Glomerellales</taxon>
        <taxon>Plectosphaerellaceae</taxon>
        <taxon>Verticillium</taxon>
    </lineage>
</organism>
<comment type="similarity">
    <text evidence="2 7">Belongs to the DLT1 family.</text>
</comment>
<keyword evidence="4 7" id="KW-0812">Transmembrane</keyword>
<keyword evidence="5 7" id="KW-1133">Transmembrane helix</keyword>
<gene>
    <name evidence="7" type="primary">DLT1</name>
    <name evidence="9" type="ORF">BN1708_011104</name>
</gene>
<dbReference type="InterPro" id="IPR038869">
    <property type="entry name" value="DLT1"/>
</dbReference>
<feature type="compositionally biased region" description="Polar residues" evidence="8">
    <location>
        <begin position="380"/>
        <end position="393"/>
    </location>
</feature>
<dbReference type="Proteomes" id="UP000044602">
    <property type="component" value="Unassembled WGS sequence"/>
</dbReference>
<evidence type="ECO:0000256" key="8">
    <source>
        <dbReference type="SAM" id="MobiDB-lite"/>
    </source>
</evidence>
<feature type="transmembrane region" description="Helical" evidence="7">
    <location>
        <begin position="21"/>
        <end position="44"/>
    </location>
</feature>
<evidence type="ECO:0000313" key="10">
    <source>
        <dbReference type="Proteomes" id="UP000044602"/>
    </source>
</evidence>
<evidence type="ECO:0000256" key="7">
    <source>
        <dbReference type="RuleBase" id="RU367100"/>
    </source>
</evidence>
<feature type="transmembrane region" description="Helical" evidence="7">
    <location>
        <begin position="59"/>
        <end position="82"/>
    </location>
</feature>
<evidence type="ECO:0000256" key="6">
    <source>
        <dbReference type="ARBA" id="ARBA00023136"/>
    </source>
</evidence>
<evidence type="ECO:0000256" key="2">
    <source>
        <dbReference type="ARBA" id="ARBA00005550"/>
    </source>
</evidence>
<evidence type="ECO:0000313" key="9">
    <source>
        <dbReference type="EMBL" id="CRK14226.1"/>
    </source>
</evidence>
<proteinExistence type="inferred from homology"/>
<comment type="subcellular location">
    <subcellularLocation>
        <location evidence="7">Membrane</location>
        <topology evidence="7">Multi-pass membrane protein</topology>
    </subcellularLocation>
</comment>
<sequence length="451" mass="50627">MACTKKRKLRDEHFMMVSARAIFRFIYGSFYFVLCTLLVCLLLVTPGDTIYQAYENNQWYNIWFVAAALVGILIIVSFIYALRLYNNKTILASIPKSWVPIEKGDVPKQVFEMVTAALDRSAIIQFESRPRIIPKVMDDSQSAVSNMSEKREECTRQELQLLKLRKREEVEETLGVSVAPRLPVWGEIEHRGWSSPESLDLPDLQYSTVLSELPNLIEAKALTLAPPIPESTAEAPMLDPDAMALLERPYNLGLRQYLNQLSELGVLSMDATTVEFLTLYEYARFSNRPLTNSQFRDTMQLFAQLLRSMRLFDPSILDPEQELDEDARASSESDIGDDGPPITNPSTPRSISSRTTSSSRLRVNLPPRNSSAATWHQYRTAPSTLQARSTGALSHSSSMSSLAQRRQVHHSPSNASLRSKVSQSSGASVIRLAGRADATDLPYVLTMVDSR</sequence>
<feature type="compositionally biased region" description="Polar residues" evidence="8">
    <location>
        <begin position="410"/>
        <end position="423"/>
    </location>
</feature>
<dbReference type="PANTHER" id="PTHR40021:SF1">
    <property type="entry name" value="DEFECT AT LOW TEMPERATURE PROTEIN 1"/>
    <property type="match status" value="1"/>
</dbReference>
<evidence type="ECO:0000256" key="3">
    <source>
        <dbReference type="ARBA" id="ARBA00021353"/>
    </source>
</evidence>
<dbReference type="EMBL" id="CVQH01005446">
    <property type="protein sequence ID" value="CRK14226.1"/>
    <property type="molecule type" value="Genomic_DNA"/>
</dbReference>
<feature type="region of interest" description="Disordered" evidence="8">
    <location>
        <begin position="323"/>
        <end position="423"/>
    </location>
</feature>
<accession>A0A0G4KWX4</accession>
<evidence type="ECO:0000256" key="5">
    <source>
        <dbReference type="ARBA" id="ARBA00022989"/>
    </source>
</evidence>
<feature type="compositionally biased region" description="Low complexity" evidence="8">
    <location>
        <begin position="340"/>
        <end position="362"/>
    </location>
</feature>
<protein>
    <recommendedName>
        <fullName evidence="3 7">Defect at low temperature protein 1</fullName>
    </recommendedName>
</protein>
<evidence type="ECO:0000256" key="1">
    <source>
        <dbReference type="ARBA" id="ARBA00002489"/>
    </source>
</evidence>
<comment type="function">
    <text evidence="1 7">Required for growth under high-pressure and low-temperature conditions.</text>
</comment>
<dbReference type="GO" id="GO:0016020">
    <property type="term" value="C:membrane"/>
    <property type="evidence" value="ECO:0007669"/>
    <property type="project" value="UniProtKB-SubCell"/>
</dbReference>